<evidence type="ECO:0000256" key="1">
    <source>
        <dbReference type="SAM" id="MobiDB-lite"/>
    </source>
</evidence>
<name>A0A4S4E152_CAMSN</name>
<feature type="region of interest" description="Disordered" evidence="1">
    <location>
        <begin position="124"/>
        <end position="144"/>
    </location>
</feature>
<dbReference type="PANTHER" id="PTHR33738">
    <property type="entry name" value="EMB|CAB82975.1"/>
    <property type="match status" value="1"/>
</dbReference>
<feature type="region of interest" description="Disordered" evidence="1">
    <location>
        <begin position="73"/>
        <end position="92"/>
    </location>
</feature>
<feature type="region of interest" description="Disordered" evidence="1">
    <location>
        <begin position="24"/>
        <end position="61"/>
    </location>
</feature>
<dbReference type="PANTHER" id="PTHR33738:SF21">
    <property type="entry name" value="TPRXL"/>
    <property type="match status" value="1"/>
</dbReference>
<protein>
    <submittedName>
        <fullName evidence="2">Uncharacterized protein</fullName>
    </submittedName>
</protein>
<dbReference type="AlphaFoldDB" id="A0A4S4E152"/>
<dbReference type="Proteomes" id="UP000306102">
    <property type="component" value="Unassembled WGS sequence"/>
</dbReference>
<dbReference type="EMBL" id="SDRB02008462">
    <property type="protein sequence ID" value="THG09520.1"/>
    <property type="molecule type" value="Genomic_DNA"/>
</dbReference>
<reference evidence="2 3" key="1">
    <citation type="journal article" date="2018" name="Proc. Natl. Acad. Sci. U.S.A.">
        <title>Draft genome sequence of Camellia sinensis var. sinensis provides insights into the evolution of the tea genome and tea quality.</title>
        <authorList>
            <person name="Wei C."/>
            <person name="Yang H."/>
            <person name="Wang S."/>
            <person name="Zhao J."/>
            <person name="Liu C."/>
            <person name="Gao L."/>
            <person name="Xia E."/>
            <person name="Lu Y."/>
            <person name="Tai Y."/>
            <person name="She G."/>
            <person name="Sun J."/>
            <person name="Cao H."/>
            <person name="Tong W."/>
            <person name="Gao Q."/>
            <person name="Li Y."/>
            <person name="Deng W."/>
            <person name="Jiang X."/>
            <person name="Wang W."/>
            <person name="Chen Q."/>
            <person name="Zhang S."/>
            <person name="Li H."/>
            <person name="Wu J."/>
            <person name="Wang P."/>
            <person name="Li P."/>
            <person name="Shi C."/>
            <person name="Zheng F."/>
            <person name="Jian J."/>
            <person name="Huang B."/>
            <person name="Shan D."/>
            <person name="Shi M."/>
            <person name="Fang C."/>
            <person name="Yue Y."/>
            <person name="Li F."/>
            <person name="Li D."/>
            <person name="Wei S."/>
            <person name="Han B."/>
            <person name="Jiang C."/>
            <person name="Yin Y."/>
            <person name="Xia T."/>
            <person name="Zhang Z."/>
            <person name="Bennetzen J.L."/>
            <person name="Zhao S."/>
            <person name="Wan X."/>
        </authorList>
    </citation>
    <scope>NUCLEOTIDE SEQUENCE [LARGE SCALE GENOMIC DNA]</scope>
    <source>
        <strain evidence="3">cv. Shuchazao</strain>
        <tissue evidence="2">Leaf</tissue>
    </source>
</reference>
<dbReference type="STRING" id="542762.A0A4S4E152"/>
<comment type="caution">
    <text evidence="2">The sequence shown here is derived from an EMBL/GenBank/DDBJ whole genome shotgun (WGS) entry which is preliminary data.</text>
</comment>
<organism evidence="2 3">
    <name type="scientific">Camellia sinensis var. sinensis</name>
    <name type="common">China tea</name>
    <dbReference type="NCBI Taxonomy" id="542762"/>
    <lineage>
        <taxon>Eukaryota</taxon>
        <taxon>Viridiplantae</taxon>
        <taxon>Streptophyta</taxon>
        <taxon>Embryophyta</taxon>
        <taxon>Tracheophyta</taxon>
        <taxon>Spermatophyta</taxon>
        <taxon>Magnoliopsida</taxon>
        <taxon>eudicotyledons</taxon>
        <taxon>Gunneridae</taxon>
        <taxon>Pentapetalae</taxon>
        <taxon>asterids</taxon>
        <taxon>Ericales</taxon>
        <taxon>Theaceae</taxon>
        <taxon>Camellia</taxon>
    </lineage>
</organism>
<sequence>MENTKQVSGGGSYSSSSSFTLDLFGPKDPSSSSSSSTDIFGSVFGPPSTGLGKDSSHTGFMGSMKMQDFASQYGIAKHGTPDNMSQRGKGEASVEPCYFSSSIYYGGQEVYPPTTHTTVSQHIFKKDGRDDDPNGSNLNGASRGNWWQGMIADDL</sequence>
<evidence type="ECO:0000313" key="2">
    <source>
        <dbReference type="EMBL" id="THG09520.1"/>
    </source>
</evidence>
<keyword evidence="3" id="KW-1185">Reference proteome</keyword>
<accession>A0A4S4E152</accession>
<evidence type="ECO:0000313" key="3">
    <source>
        <dbReference type="Proteomes" id="UP000306102"/>
    </source>
</evidence>
<gene>
    <name evidence="2" type="ORF">TEA_011204</name>
</gene>
<proteinExistence type="predicted"/>